<dbReference type="GO" id="GO:0004806">
    <property type="term" value="F:triacylglycerol lipase activity"/>
    <property type="evidence" value="ECO:0007669"/>
    <property type="project" value="InterPro"/>
</dbReference>
<keyword evidence="1" id="KW-0472">Membrane</keyword>
<dbReference type="InterPro" id="IPR005152">
    <property type="entry name" value="Lipase_secreted"/>
</dbReference>
<dbReference type="Proteomes" id="UP000275356">
    <property type="component" value="Unassembled WGS sequence"/>
</dbReference>
<evidence type="ECO:0000313" key="2">
    <source>
        <dbReference type="EMBL" id="ROR93509.1"/>
    </source>
</evidence>
<gene>
    <name evidence="2" type="ORF">EDD28_2925</name>
</gene>
<keyword evidence="3" id="KW-1185">Reference proteome</keyword>
<accession>A0A3N2D154</accession>
<dbReference type="PANTHER" id="PTHR34853:SF1">
    <property type="entry name" value="LIPASE 5"/>
    <property type="match status" value="1"/>
</dbReference>
<dbReference type="Gene3D" id="3.40.50.1820">
    <property type="entry name" value="alpha/beta hydrolase"/>
    <property type="match status" value="2"/>
</dbReference>
<evidence type="ECO:0000313" key="3">
    <source>
        <dbReference type="Proteomes" id="UP000275356"/>
    </source>
</evidence>
<dbReference type="Pfam" id="PF03583">
    <property type="entry name" value="LIP"/>
    <property type="match status" value="1"/>
</dbReference>
<dbReference type="AlphaFoldDB" id="A0A3N2D154"/>
<organism evidence="2 3">
    <name type="scientific">Salana multivorans</name>
    <dbReference type="NCBI Taxonomy" id="120377"/>
    <lineage>
        <taxon>Bacteria</taxon>
        <taxon>Bacillati</taxon>
        <taxon>Actinomycetota</taxon>
        <taxon>Actinomycetes</taxon>
        <taxon>Micrococcales</taxon>
        <taxon>Beutenbergiaceae</taxon>
        <taxon>Salana</taxon>
    </lineage>
</organism>
<keyword evidence="2" id="KW-0378">Hydrolase</keyword>
<dbReference type="GO" id="GO:0016042">
    <property type="term" value="P:lipid catabolic process"/>
    <property type="evidence" value="ECO:0007669"/>
    <property type="project" value="InterPro"/>
</dbReference>
<dbReference type="EMBL" id="RKHQ01000002">
    <property type="protein sequence ID" value="ROR93509.1"/>
    <property type="molecule type" value="Genomic_DNA"/>
</dbReference>
<protein>
    <submittedName>
        <fullName evidence="2">Alpha-beta hydrolase superfamily lysophospholipase</fullName>
    </submittedName>
</protein>
<dbReference type="SUPFAM" id="SSF53474">
    <property type="entry name" value="alpha/beta-Hydrolases"/>
    <property type="match status" value="1"/>
</dbReference>
<evidence type="ECO:0000256" key="1">
    <source>
        <dbReference type="SAM" id="Phobius"/>
    </source>
</evidence>
<name>A0A3N2D154_9MICO</name>
<keyword evidence="1" id="KW-0812">Transmembrane</keyword>
<feature type="transmembrane region" description="Helical" evidence="1">
    <location>
        <begin position="20"/>
        <end position="39"/>
    </location>
</feature>
<reference evidence="2 3" key="1">
    <citation type="submission" date="2018-11" db="EMBL/GenBank/DDBJ databases">
        <title>Sequencing the genomes of 1000 actinobacteria strains.</title>
        <authorList>
            <person name="Klenk H.-P."/>
        </authorList>
    </citation>
    <scope>NUCLEOTIDE SEQUENCE [LARGE SCALE GENOMIC DNA]</scope>
    <source>
        <strain evidence="2 3">DSM 13521</strain>
    </source>
</reference>
<keyword evidence="1" id="KW-1133">Transmembrane helix</keyword>
<proteinExistence type="predicted"/>
<sequence length="402" mass="41815">MSASRPSDRRRRAGGWHGLLVTVVVIGVALAVAVVPRVVGDAVERRGLTAFYVQPPGAAEGAPGTLVRSEPLVGHPFEAGAWRIMYRTTGLDGAPVVATGVVVTPLGPAPPEGRTVLAWGHPTTGTALECAPSRGADPFLDIEGMRLMLARGYTIVATDYVGTGTDGPASYLVAVTAGNSVLDSVRAARAIPAAHAGTSVVMWGHSQGGHAVLLAAERAAEYAPELRVRAVATAAPAADLTALLTSHLDDVSGATIGSYAFQAYAEAYADRGARLDLVLTAGAEEILPRMNRLCLLDHLDELHRIAAPVVGAFYSADPATTAPWAGLLRENSAGTAAFDAPLLVAQGARDRLVLPADTERFVAHELALGIDVTYHRVEEADHGTIAYLALPALTSWLDSLGL</sequence>
<dbReference type="PANTHER" id="PTHR34853">
    <property type="match status" value="1"/>
</dbReference>
<comment type="caution">
    <text evidence="2">The sequence shown here is derived from an EMBL/GenBank/DDBJ whole genome shotgun (WGS) entry which is preliminary data.</text>
</comment>
<dbReference type="OrthoDB" id="9798122at2"/>
<dbReference type="InterPro" id="IPR029058">
    <property type="entry name" value="AB_hydrolase_fold"/>
</dbReference>
<dbReference type="PIRSF" id="PIRSF029171">
    <property type="entry name" value="Esterase_LipA"/>
    <property type="match status" value="1"/>
</dbReference>
<dbReference type="RefSeq" id="WP_123740461.1">
    <property type="nucleotide sequence ID" value="NZ_RKHQ01000002.1"/>
</dbReference>